<keyword evidence="4 5" id="KW-0093">Biotin biosynthesis</keyword>
<keyword evidence="2 5" id="KW-0808">Transferase</keyword>
<evidence type="ECO:0000256" key="3">
    <source>
        <dbReference type="ARBA" id="ARBA00022691"/>
    </source>
</evidence>
<protein>
    <recommendedName>
        <fullName evidence="5">Malonyl-[acyl-carrier protein] O-methyltransferase</fullName>
        <shortName evidence="5">Malonyl-ACP O-methyltransferase</shortName>
        <ecNumber evidence="5">2.1.1.197</ecNumber>
    </recommendedName>
    <alternativeName>
        <fullName evidence="5">Biotin synthesis protein BioC</fullName>
    </alternativeName>
</protein>
<keyword evidence="1 5" id="KW-0489">Methyltransferase</keyword>
<keyword evidence="8" id="KW-1185">Reference proteome</keyword>
<comment type="pathway">
    <text evidence="5">Cofactor biosynthesis; biotin biosynthesis.</text>
</comment>
<dbReference type="CDD" id="cd02440">
    <property type="entry name" value="AdoMet_MTases"/>
    <property type="match status" value="1"/>
</dbReference>
<dbReference type="PANTHER" id="PTHR43861:SF1">
    <property type="entry name" value="TRANS-ACONITATE 2-METHYLTRANSFERASE"/>
    <property type="match status" value="1"/>
</dbReference>
<evidence type="ECO:0000313" key="8">
    <source>
        <dbReference type="Proteomes" id="UP000253034"/>
    </source>
</evidence>
<dbReference type="InterPro" id="IPR011814">
    <property type="entry name" value="BioC"/>
</dbReference>
<dbReference type="InterPro" id="IPR041698">
    <property type="entry name" value="Methyltransf_25"/>
</dbReference>
<dbReference type="InterPro" id="IPR029063">
    <property type="entry name" value="SAM-dependent_MTases_sf"/>
</dbReference>
<dbReference type="RefSeq" id="WP_114296921.1">
    <property type="nucleotide sequence ID" value="NZ_QPJT01000005.1"/>
</dbReference>
<evidence type="ECO:0000256" key="2">
    <source>
        <dbReference type="ARBA" id="ARBA00022679"/>
    </source>
</evidence>
<dbReference type="EMBL" id="QPJT01000005">
    <property type="protein sequence ID" value="RCX18377.1"/>
    <property type="molecule type" value="Genomic_DNA"/>
</dbReference>
<proteinExistence type="inferred from homology"/>
<evidence type="ECO:0000256" key="5">
    <source>
        <dbReference type="HAMAP-Rule" id="MF_00835"/>
    </source>
</evidence>
<comment type="function">
    <text evidence="5">Converts the free carboxyl group of a malonyl-thioester to its methyl ester by transfer of a methyl group from S-adenosyl-L-methionine (SAM). It allows to synthesize pimeloyl-ACP via the fatty acid synthetic pathway.</text>
</comment>
<dbReference type="Gene3D" id="3.40.50.150">
    <property type="entry name" value="Vaccinia Virus protein VP39"/>
    <property type="match status" value="1"/>
</dbReference>
<dbReference type="EC" id="2.1.1.197" evidence="5"/>
<keyword evidence="3 5" id="KW-0949">S-adenosyl-L-methionine</keyword>
<dbReference type="Pfam" id="PF13649">
    <property type="entry name" value="Methyltransf_25"/>
    <property type="match status" value="1"/>
</dbReference>
<dbReference type="GO" id="GO:0009102">
    <property type="term" value="P:biotin biosynthetic process"/>
    <property type="evidence" value="ECO:0007669"/>
    <property type="project" value="UniProtKB-UniRule"/>
</dbReference>
<dbReference type="HAMAP" id="MF_00835">
    <property type="entry name" value="BioC"/>
    <property type="match status" value="1"/>
</dbReference>
<feature type="domain" description="Methyltransferase" evidence="6">
    <location>
        <begin position="46"/>
        <end position="137"/>
    </location>
</feature>
<evidence type="ECO:0000313" key="7">
    <source>
        <dbReference type="EMBL" id="RCX18377.1"/>
    </source>
</evidence>
<comment type="catalytic activity">
    <reaction evidence="5">
        <text>malonyl-[ACP] + S-adenosyl-L-methionine = malonyl-[ACP] methyl ester + S-adenosyl-L-homocysteine</text>
        <dbReference type="Rhea" id="RHEA:17105"/>
        <dbReference type="Rhea" id="RHEA-COMP:9623"/>
        <dbReference type="Rhea" id="RHEA-COMP:9954"/>
        <dbReference type="ChEBI" id="CHEBI:57856"/>
        <dbReference type="ChEBI" id="CHEBI:59789"/>
        <dbReference type="ChEBI" id="CHEBI:78449"/>
        <dbReference type="ChEBI" id="CHEBI:78845"/>
        <dbReference type="EC" id="2.1.1.197"/>
    </reaction>
</comment>
<dbReference type="OrthoDB" id="9774345at2"/>
<organism evidence="7 8">
    <name type="scientific">Anaerobacterium chartisolvens</name>
    <dbReference type="NCBI Taxonomy" id="1297424"/>
    <lineage>
        <taxon>Bacteria</taxon>
        <taxon>Bacillati</taxon>
        <taxon>Bacillota</taxon>
        <taxon>Clostridia</taxon>
        <taxon>Eubacteriales</taxon>
        <taxon>Oscillospiraceae</taxon>
        <taxon>Anaerobacterium</taxon>
    </lineage>
</organism>
<dbReference type="GO" id="GO:0032259">
    <property type="term" value="P:methylation"/>
    <property type="evidence" value="ECO:0007669"/>
    <property type="project" value="UniProtKB-KW"/>
</dbReference>
<dbReference type="SUPFAM" id="SSF53335">
    <property type="entry name" value="S-adenosyl-L-methionine-dependent methyltransferases"/>
    <property type="match status" value="1"/>
</dbReference>
<accession>A0A369BD44</accession>
<evidence type="ECO:0000256" key="4">
    <source>
        <dbReference type="ARBA" id="ARBA00022756"/>
    </source>
</evidence>
<evidence type="ECO:0000256" key="1">
    <source>
        <dbReference type="ARBA" id="ARBA00022603"/>
    </source>
</evidence>
<dbReference type="UniPathway" id="UPA00078"/>
<gene>
    <name evidence="5" type="primary">bioC</name>
    <name evidence="7" type="ORF">DFR58_105141</name>
</gene>
<dbReference type="PANTHER" id="PTHR43861">
    <property type="entry name" value="TRANS-ACONITATE 2-METHYLTRANSFERASE-RELATED"/>
    <property type="match status" value="1"/>
</dbReference>
<dbReference type="GO" id="GO:0102130">
    <property type="term" value="F:malonyl-CoA methyltransferase activity"/>
    <property type="evidence" value="ECO:0007669"/>
    <property type="project" value="UniProtKB-EC"/>
</dbReference>
<comment type="caution">
    <text evidence="7">The sequence shown here is derived from an EMBL/GenBank/DDBJ whole genome shotgun (WGS) entry which is preliminary data.</text>
</comment>
<sequence length="267" mass="30665">MIDKEKLKIRFSRNAKQYDKYATVQKRMGDRLIDYVLSQNIYFNDILEVGCGTGYITRAMVHKFPNAKITGIDIAPGMIEHIKSTVQNQNVDFICADAECIDLNSMYDLIISNAAFQWFNDLERTFENLVKLVNKGGVLCFSIFGQHTFSELRQAFLKAGELLEIDEPITPGQSFFSVAKLKDVIGKNIHGNSEFFLEEIYDTEYFDCCMDFLYSVKKIGANNSQSDRNASRHDFIEKVMDIYDSDHSVNNKVKATYHNIFAYINIK</sequence>
<dbReference type="AlphaFoldDB" id="A0A369BD44"/>
<dbReference type="NCBIfam" id="TIGR02072">
    <property type="entry name" value="BioC"/>
    <property type="match status" value="1"/>
</dbReference>
<dbReference type="GO" id="GO:0010340">
    <property type="term" value="F:carboxyl-O-methyltransferase activity"/>
    <property type="evidence" value="ECO:0007669"/>
    <property type="project" value="UniProtKB-UniRule"/>
</dbReference>
<evidence type="ECO:0000259" key="6">
    <source>
        <dbReference type="Pfam" id="PF13649"/>
    </source>
</evidence>
<reference evidence="7 8" key="1">
    <citation type="submission" date="2018-07" db="EMBL/GenBank/DDBJ databases">
        <title>Genomic Encyclopedia of Type Strains, Phase IV (KMG-IV): sequencing the most valuable type-strain genomes for metagenomic binning, comparative biology and taxonomic classification.</title>
        <authorList>
            <person name="Goeker M."/>
        </authorList>
    </citation>
    <scope>NUCLEOTIDE SEQUENCE [LARGE SCALE GENOMIC DNA]</scope>
    <source>
        <strain evidence="7 8">DSM 27016</strain>
    </source>
</reference>
<comment type="similarity">
    <text evidence="5">Belongs to the methyltransferase superfamily.</text>
</comment>
<name>A0A369BD44_9FIRM</name>
<dbReference type="Proteomes" id="UP000253034">
    <property type="component" value="Unassembled WGS sequence"/>
</dbReference>